<dbReference type="EMBL" id="FUXM01000004">
    <property type="protein sequence ID" value="SJZ66633.1"/>
    <property type="molecule type" value="Genomic_DNA"/>
</dbReference>
<dbReference type="RefSeq" id="WP_078664717.1">
    <property type="nucleotide sequence ID" value="NZ_FUXM01000004.1"/>
</dbReference>
<gene>
    <name evidence="2" type="ORF">SAMN02745885_00583</name>
</gene>
<evidence type="ECO:0000313" key="3">
    <source>
        <dbReference type="Proteomes" id="UP000189933"/>
    </source>
</evidence>
<dbReference type="InterPro" id="IPR018891">
    <property type="entry name" value="AIPR_C"/>
</dbReference>
<organism evidence="2 3">
    <name type="scientific">Carboxydocella sporoproducens DSM 16521</name>
    <dbReference type="NCBI Taxonomy" id="1121270"/>
    <lineage>
        <taxon>Bacteria</taxon>
        <taxon>Bacillati</taxon>
        <taxon>Bacillota</taxon>
        <taxon>Clostridia</taxon>
        <taxon>Eubacteriales</taxon>
        <taxon>Clostridiales Family XVI. Incertae Sedis</taxon>
        <taxon>Carboxydocella</taxon>
    </lineage>
</organism>
<dbReference type="OrthoDB" id="2237575at2"/>
<dbReference type="Proteomes" id="UP000189933">
    <property type="component" value="Unassembled WGS sequence"/>
</dbReference>
<name>A0A1T4MI83_9FIRM</name>
<dbReference type="AlphaFoldDB" id="A0A1T4MI83"/>
<evidence type="ECO:0000313" key="2">
    <source>
        <dbReference type="EMBL" id="SJZ66633.1"/>
    </source>
</evidence>
<reference evidence="3" key="1">
    <citation type="submission" date="2017-02" db="EMBL/GenBank/DDBJ databases">
        <authorList>
            <person name="Varghese N."/>
            <person name="Submissions S."/>
        </authorList>
    </citation>
    <scope>NUCLEOTIDE SEQUENCE [LARGE SCALE GENOMIC DNA]</scope>
    <source>
        <strain evidence="3">DSM 16521</strain>
    </source>
</reference>
<protein>
    <submittedName>
        <fullName evidence="2">AIPR protein</fullName>
    </submittedName>
</protein>
<dbReference type="Pfam" id="PF10592">
    <property type="entry name" value="AIPR"/>
    <property type="match status" value="1"/>
</dbReference>
<sequence length="397" mass="46201">MIIKFKVTSFRQIPNPYGLFKDDSKQKSPEMFIVIANVDDIPDKIPTKTNPREQNMRTKVAAKIREGLLTNNSSFYLLNRGILMSVKEVKYDPNKSEITLIFENESVHGIVDGGHTYRTIIENRQRKAEDNKQYVKLEILTGIEDIFEDLAAARNQSVPVDDTAIAELKNKFDIIKNIIKDEPFFENIAFKENEDKPIEIDEIITILHMFNIDKYGDMERMPVSAYSSKSSCVKDYLEAYDKNAATNQVNNPYYKMKTIMVDIFKLYDYVESGMAKKYREYNNSGQYGRIKGVEIVRNEIRFETKFYKQPMDYKSPKGFLYPIINAFRALVKEENGFYQWKDNPFSYFDEIGKNLVGETVERSRTLGNNPNAVGKDTGHWKQLYQSVLTHYLLKQIK</sequence>
<keyword evidence="3" id="KW-1185">Reference proteome</keyword>
<feature type="domain" description="Abortive phage infection protein C-terminal" evidence="1">
    <location>
        <begin position="49"/>
        <end position="341"/>
    </location>
</feature>
<proteinExistence type="predicted"/>
<accession>A0A1T4MI83</accession>
<evidence type="ECO:0000259" key="1">
    <source>
        <dbReference type="Pfam" id="PF10592"/>
    </source>
</evidence>